<name>K0IZL2_AMPXN</name>
<feature type="region of interest" description="Disordered" evidence="1">
    <location>
        <begin position="52"/>
        <end position="114"/>
    </location>
</feature>
<reference evidence="2 3" key="1">
    <citation type="submission" date="2011-01" db="EMBL/GenBank/DDBJ databases">
        <title>Whole genome sequence of Amphibacillus xylinus NBRC 15112.</title>
        <authorList>
            <person name="Nakazawa H."/>
            <person name="Katano Y."/>
            <person name="Nakamura S."/>
            <person name="Sasagawa M."/>
            <person name="Fukada J."/>
            <person name="Arai T."/>
            <person name="Sasakura N."/>
            <person name="Mochizuki D."/>
            <person name="Hosoyama A."/>
            <person name="Harada K."/>
            <person name="Horikawa H."/>
            <person name="Kato Y."/>
            <person name="Harada T."/>
            <person name="Sasaki K."/>
            <person name="Sekiguchi M."/>
            <person name="Hodoyama M."/>
            <person name="Nishiko R."/>
            <person name="Narita H."/>
            <person name="Hanamaki A."/>
            <person name="Hata C."/>
            <person name="Konno Y."/>
            <person name="Niimura Y."/>
            <person name="Yamazaki S."/>
            <person name="Fujita N."/>
        </authorList>
    </citation>
    <scope>NUCLEOTIDE SEQUENCE [LARGE SCALE GENOMIC DNA]</scope>
    <source>
        <strain evidence="3">ATCC 51415 / DSM 6626 / JCM 7361 / LMG 17667 / NBRC 15112 / Ep01</strain>
    </source>
</reference>
<feature type="compositionally biased region" description="Basic and acidic residues" evidence="1">
    <location>
        <begin position="78"/>
        <end position="114"/>
    </location>
</feature>
<dbReference type="NCBIfam" id="TIGR02898">
    <property type="entry name" value="spore_YhcN_YlaJ"/>
    <property type="match status" value="1"/>
</dbReference>
<evidence type="ECO:0000313" key="3">
    <source>
        <dbReference type="Proteomes" id="UP000006294"/>
    </source>
</evidence>
<dbReference type="STRING" id="698758.AXY_18630"/>
<dbReference type="RefSeq" id="WP_015010582.1">
    <property type="nucleotide sequence ID" value="NC_018704.1"/>
</dbReference>
<dbReference type="EMBL" id="AP012050">
    <property type="protein sequence ID" value="BAM47995.1"/>
    <property type="molecule type" value="Genomic_DNA"/>
</dbReference>
<dbReference type="Proteomes" id="UP000006294">
    <property type="component" value="Chromosome"/>
</dbReference>
<evidence type="ECO:0000313" key="2">
    <source>
        <dbReference type="EMBL" id="BAM47995.1"/>
    </source>
</evidence>
<protein>
    <submittedName>
        <fullName evidence="2">Putative sporulation lipoprotein</fullName>
    </submittedName>
</protein>
<keyword evidence="2" id="KW-0449">Lipoprotein</keyword>
<accession>K0IZL2</accession>
<dbReference type="eggNOG" id="ENOG5032V70">
    <property type="taxonomic scope" value="Bacteria"/>
</dbReference>
<dbReference type="PROSITE" id="PS51257">
    <property type="entry name" value="PROKAR_LIPOPROTEIN"/>
    <property type="match status" value="1"/>
</dbReference>
<dbReference type="InterPro" id="IPR019076">
    <property type="entry name" value="Spore_lipoprot_YhcN/YlaJ-like"/>
</dbReference>
<dbReference type="InterPro" id="IPR014247">
    <property type="entry name" value="Spore_lipoprot_YhcN/YlaJ"/>
</dbReference>
<organism evidence="2 3">
    <name type="scientific">Amphibacillus xylanus (strain ATCC 51415 / DSM 6626 / JCM 7361 / LMG 17667 / NBRC 15112 / Ep01)</name>
    <dbReference type="NCBI Taxonomy" id="698758"/>
    <lineage>
        <taxon>Bacteria</taxon>
        <taxon>Bacillati</taxon>
        <taxon>Bacillota</taxon>
        <taxon>Bacilli</taxon>
        <taxon>Bacillales</taxon>
        <taxon>Bacillaceae</taxon>
        <taxon>Amphibacillus</taxon>
    </lineage>
</organism>
<proteinExistence type="predicted"/>
<dbReference type="KEGG" id="axl:AXY_18630"/>
<evidence type="ECO:0000256" key="1">
    <source>
        <dbReference type="SAM" id="MobiDB-lite"/>
    </source>
</evidence>
<dbReference type="AlphaFoldDB" id="K0IZL2"/>
<sequence>MRFKHIIITGMALTALFGCGTNTSDSVDNRQLDNIENVRNNPAQTEDNFDRLNQVRGGPRAPIENNQNRTRQNNIDSPGRKFNEDGLIDRDQSNNLTGDRKNHDQKRNNQDNEYRVSEKIADRITSEVKEIDRAYVLTLGNSAYVACQIDRDQSGKQNNDLSDQLEKKVTEAVKDVDNDIENVYVSSNPDFIDLTSNYIRDVDRGEPIEGFFDQFTEMIDRVFPSRNR</sequence>
<keyword evidence="3" id="KW-1185">Reference proteome</keyword>
<dbReference type="GO" id="GO:0030435">
    <property type="term" value="P:sporulation resulting in formation of a cellular spore"/>
    <property type="evidence" value="ECO:0007669"/>
    <property type="project" value="InterPro"/>
</dbReference>
<dbReference type="Pfam" id="PF09580">
    <property type="entry name" value="Spore_YhcN_YlaJ"/>
    <property type="match status" value="1"/>
</dbReference>
<feature type="compositionally biased region" description="Polar residues" evidence="1">
    <location>
        <begin position="64"/>
        <end position="76"/>
    </location>
</feature>
<dbReference type="HOGENOM" id="CLU_077663_0_1_9"/>
<dbReference type="PATRIC" id="fig|698758.3.peg.1865"/>
<gene>
    <name evidence="2" type="ordered locus">AXY_18630</name>
</gene>